<dbReference type="Gene3D" id="3.30.2410.10">
    <property type="entry name" value="Hect, E3 ligase catalytic domain"/>
    <property type="match status" value="1"/>
</dbReference>
<dbReference type="Gene3D" id="3.30.40.10">
    <property type="entry name" value="Zinc/RING finger domain, C3HC4 (zinc finger)"/>
    <property type="match status" value="1"/>
</dbReference>
<keyword evidence="2 4" id="KW-0833">Ubl conjugation pathway</keyword>
<feature type="region of interest" description="Disordered" evidence="5">
    <location>
        <begin position="319"/>
        <end position="355"/>
    </location>
</feature>
<evidence type="ECO:0000256" key="4">
    <source>
        <dbReference type="PROSITE-ProRule" id="PRU00104"/>
    </source>
</evidence>
<dbReference type="InterPro" id="IPR002110">
    <property type="entry name" value="Ankyrin_rpt"/>
</dbReference>
<feature type="compositionally biased region" description="Polar residues" evidence="5">
    <location>
        <begin position="455"/>
        <end position="469"/>
    </location>
</feature>
<evidence type="ECO:0000256" key="5">
    <source>
        <dbReference type="SAM" id="MobiDB-lite"/>
    </source>
</evidence>
<dbReference type="InterPro" id="IPR036770">
    <property type="entry name" value="Ankyrin_rpt-contain_sf"/>
</dbReference>
<dbReference type="PANTHER" id="PTHR24198">
    <property type="entry name" value="ANKYRIN REPEAT AND PROTEIN KINASE DOMAIN-CONTAINING PROTEIN"/>
    <property type="match status" value="1"/>
</dbReference>
<evidence type="ECO:0000259" key="6">
    <source>
        <dbReference type="PROSITE" id="PS50237"/>
    </source>
</evidence>
<dbReference type="GO" id="GO:0004842">
    <property type="term" value="F:ubiquitin-protein transferase activity"/>
    <property type="evidence" value="ECO:0007669"/>
    <property type="project" value="InterPro"/>
</dbReference>
<name>A0AAV0ULX3_HYABA</name>
<dbReference type="InterPro" id="IPR011011">
    <property type="entry name" value="Znf_FYVE_PHD"/>
</dbReference>
<sequence>MDMRSKAYPPLPDGNRLRLVLPRIGDLRFRSQLPAYFARCLYIHADPRRRFWYARFQLRRKFIVMSTKGDLYVKNSVTTFTMSDLPNENVLSMPRVARGDPVKVLDLVQCSRSEGQHWELVFTRWRNGMETWLPLEVLRLLAPHLLQEFYVNSINSWAFHDRLQPGNSSAYQTEVELWLFHSEFQEFYKKLRQTRASGGALMPKSQQQAVQTSHQARVKMERLTGSVQTSRAPQQALHVPHATDPLTLPRAARKPLEASMAEYEKRRLARERQEKFDQIRQNQHQQLQRQLHLAEQLELQRKQSAECERRLVIERLQQQERNHSRGLCRETSHEEPRCERQRGEATSLQEPSPIRQHPQEAATGMDLRHNIGKAGAAVYTLHQPKEKIAASTRTTGGDDGYVPPGASRGSDANANSEASECSMVNMPRKRRRKRLLYSQVGVDDDDVDDFPDLSQPPSRFCPQNVTPTSSKDDCSDNQVVQENKKQRTSLRSSGAEGEGAANCCSPGSTAVRTINGDDNATDNVCDDVDDNEDVDTGPLIIIGKIQCVCGATSVGHYRGQWLQCWNMECGIWEHADCVGLLTGCDKQLPLKHLCARCDAEAYLTRRADASQRILDWLFQCCDSKNVKKLMDLLKDNIGAANIPSGWKNVRFENRTLAMHAAHNGLTECLSYLISERKVDIFATDLHSRNALHFAAQGGSIDCCRLLFQHDRRLLLHPDLRGRTPFHCMLQSSKVNILCVSLMQEDKALIGMGDFDCNFPIHYACQAVNRSTVRICQLIFAAQPSMLQEKSGKGLYPLMILCKSASTGSSNSTRRDAGCASEVVESAKDIVSLMLDIDVFGDCLNEQAPNGWSLLHFAAASGNHELITYLCNIELLDVNRAAKGSDQTALHIAAHENRSLSVRALLLERFDVMAKDSNGWIPLLYTEDVACIQELMHYKLTKQLSRLHRMLGKYRQRELIHRWQRLVARDPVCFDILNDWCRSDNGRIERMEGILLSKPFLLRLDNKIKHVQTNIIPSVKKVSGPCQIGFAKGISGIKEPSEGQKKLAFVFSRRDRCFWKQFVGMAVMLEPEDFRLPILFSTESSGGKSQDPVNCIKMFLIRLAADLLEKVPGILVCGSSNATQQVVMSSDKHELTAQLLDFYLLGELTAHFVLFGVSLSGALEFAPAFLRCIACKGKYRLAIDEPWETAGRSFAAGFDAVLPATLDTFHADDLRVLFNGSQTSFNALQIDWTSAVDWEIRSSEAMGDKGADSTAAWFSRLTNELVEEEQQLLLLFMAGTFQLVKDRFFGSRSETGRITIAICFENNDVIDHDAILPAMEHDPDVLRLPPYSCYVAFKKGMLIAIRHTDHAFLPE</sequence>
<dbReference type="PANTHER" id="PTHR24198:SF165">
    <property type="entry name" value="ANKYRIN REPEAT-CONTAINING PROTEIN-RELATED"/>
    <property type="match status" value="1"/>
</dbReference>
<dbReference type="InterPro" id="IPR000569">
    <property type="entry name" value="HECT_dom"/>
</dbReference>
<dbReference type="InterPro" id="IPR035983">
    <property type="entry name" value="Hect_E3_ubiquitin_ligase"/>
</dbReference>
<keyword evidence="1" id="KW-0677">Repeat</keyword>
<protein>
    <recommendedName>
        <fullName evidence="6">HECT domain-containing protein</fullName>
    </recommendedName>
</protein>
<keyword evidence="3" id="KW-0040">ANK repeat</keyword>
<dbReference type="SUPFAM" id="SSF48403">
    <property type="entry name" value="Ankyrin repeat"/>
    <property type="match status" value="1"/>
</dbReference>
<accession>A0AAV0ULX3</accession>
<feature type="region of interest" description="Disordered" evidence="5">
    <location>
        <begin position="443"/>
        <end position="499"/>
    </location>
</feature>
<dbReference type="EMBL" id="CANTFL010001327">
    <property type="protein sequence ID" value="CAI5736785.1"/>
    <property type="molecule type" value="Genomic_DNA"/>
</dbReference>
<comment type="caution">
    <text evidence="4">Lacks conserved residue(s) required for the propagation of feature annotation.</text>
</comment>
<dbReference type="Pfam" id="PF12796">
    <property type="entry name" value="Ank_2"/>
    <property type="match status" value="2"/>
</dbReference>
<proteinExistence type="predicted"/>
<evidence type="ECO:0000313" key="8">
    <source>
        <dbReference type="Proteomes" id="UP001162031"/>
    </source>
</evidence>
<organism evidence="7 8">
    <name type="scientific">Hyaloperonospora brassicae</name>
    <name type="common">Brassica downy mildew</name>
    <name type="synonym">Peronospora brassicae</name>
    <dbReference type="NCBI Taxonomy" id="162125"/>
    <lineage>
        <taxon>Eukaryota</taxon>
        <taxon>Sar</taxon>
        <taxon>Stramenopiles</taxon>
        <taxon>Oomycota</taxon>
        <taxon>Peronosporomycetes</taxon>
        <taxon>Peronosporales</taxon>
        <taxon>Peronosporaceae</taxon>
        <taxon>Hyaloperonospora</taxon>
    </lineage>
</organism>
<feature type="compositionally biased region" description="Polar residues" evidence="5">
    <location>
        <begin position="410"/>
        <end position="419"/>
    </location>
</feature>
<dbReference type="Pfam" id="PF00632">
    <property type="entry name" value="HECT"/>
    <property type="match status" value="1"/>
</dbReference>
<dbReference type="InterPro" id="IPR013083">
    <property type="entry name" value="Znf_RING/FYVE/PHD"/>
</dbReference>
<feature type="compositionally biased region" description="Basic and acidic residues" evidence="5">
    <location>
        <begin position="319"/>
        <end position="343"/>
    </location>
</feature>
<dbReference type="Gene3D" id="1.25.40.20">
    <property type="entry name" value="Ankyrin repeat-containing domain"/>
    <property type="match status" value="2"/>
</dbReference>
<evidence type="ECO:0000256" key="1">
    <source>
        <dbReference type="ARBA" id="ARBA00022737"/>
    </source>
</evidence>
<dbReference type="PROSITE" id="PS50237">
    <property type="entry name" value="HECT"/>
    <property type="match status" value="1"/>
</dbReference>
<dbReference type="SMART" id="SM00248">
    <property type="entry name" value="ANK"/>
    <property type="match status" value="6"/>
</dbReference>
<keyword evidence="8" id="KW-1185">Reference proteome</keyword>
<evidence type="ECO:0000256" key="3">
    <source>
        <dbReference type="ARBA" id="ARBA00023043"/>
    </source>
</evidence>
<feature type="domain" description="HECT" evidence="6">
    <location>
        <begin position="1192"/>
        <end position="1354"/>
    </location>
</feature>
<feature type="region of interest" description="Disordered" evidence="5">
    <location>
        <begin position="389"/>
        <end position="426"/>
    </location>
</feature>
<reference evidence="7" key="1">
    <citation type="submission" date="2022-12" db="EMBL/GenBank/DDBJ databases">
        <authorList>
            <person name="Webb A."/>
        </authorList>
    </citation>
    <scope>NUCLEOTIDE SEQUENCE</scope>
    <source>
        <strain evidence="7">Hp1</strain>
    </source>
</reference>
<gene>
    <name evidence="7" type="ORF">HBR001_LOCUS6937</name>
</gene>
<dbReference type="Proteomes" id="UP001162031">
    <property type="component" value="Unassembled WGS sequence"/>
</dbReference>
<evidence type="ECO:0000256" key="2">
    <source>
        <dbReference type="ARBA" id="ARBA00022786"/>
    </source>
</evidence>
<comment type="caution">
    <text evidence="7">The sequence shown here is derived from an EMBL/GenBank/DDBJ whole genome shotgun (WGS) entry which is preliminary data.</text>
</comment>
<feature type="region of interest" description="Disordered" evidence="5">
    <location>
        <begin position="228"/>
        <end position="255"/>
    </location>
</feature>
<dbReference type="SUPFAM" id="SSF56204">
    <property type="entry name" value="Hect, E3 ligase catalytic domain"/>
    <property type="match status" value="1"/>
</dbReference>
<evidence type="ECO:0000313" key="7">
    <source>
        <dbReference type="EMBL" id="CAI5736785.1"/>
    </source>
</evidence>
<dbReference type="SUPFAM" id="SSF57903">
    <property type="entry name" value="FYVE/PHD zinc finger"/>
    <property type="match status" value="1"/>
</dbReference>